<proteinExistence type="predicted"/>
<gene>
    <name evidence="7" type="ORF">FEM33_03350</name>
</gene>
<dbReference type="GO" id="GO:0005886">
    <property type="term" value="C:plasma membrane"/>
    <property type="evidence" value="ECO:0007669"/>
    <property type="project" value="UniProtKB-SubCell"/>
</dbReference>
<keyword evidence="3 6" id="KW-0812">Transmembrane</keyword>
<feature type="transmembrane region" description="Helical" evidence="6">
    <location>
        <begin position="375"/>
        <end position="395"/>
    </location>
</feature>
<sequence>MNTASALKKNLISNILLFVLNGIISFWLPPFLVKKLGIGAYGLIPLSTSMIGYAAIITVAINSSVSRFLALDLTNENYTAANRTFNTAFTSLFTLLALLAPCLFIFSFNISKFISIPEGLGHDASILFMCVSVGFIMSAFTSIFNSSAYIANRLDLVNRVSVINTYTRVILILFIFLLINVSLTGYGTSILIASIISSSYSFYLFRKFTPTIKIDFKLFDKSVLGEMLSMGWWLIVIQLGSILFLQIDLLVINKLLGNVQAGKYGIILGWSHIIRTLAIALSGSLGPLILNLYAKKEFDQMIRLTQMSNKVLSLFIGCMVSVLCIIAPALLSIWIGPEYASLKWLFMLVLLPLPINLGVLPLFSLNRAYNKLRVPGIYTVIMGACNLFLAMYLVGETSLKLYGVAAASGIVLTFKNFIFMPIYVASNMGINKLTFFKASLSTMLLLAIAVGTSLVYFNFFVITDWFHLILHSGILFLIFAGISFLLLNQAERKMILNTVLKKTKSK</sequence>
<keyword evidence="4 6" id="KW-1133">Transmembrane helix</keyword>
<feature type="transmembrane region" description="Helical" evidence="6">
    <location>
        <begin position="38"/>
        <end position="63"/>
    </location>
</feature>
<dbReference type="AlphaFoldDB" id="A0A5M8R1I9"/>
<evidence type="ECO:0000256" key="6">
    <source>
        <dbReference type="SAM" id="Phobius"/>
    </source>
</evidence>
<evidence type="ECO:0000256" key="5">
    <source>
        <dbReference type="ARBA" id="ARBA00023136"/>
    </source>
</evidence>
<feature type="transmembrane region" description="Helical" evidence="6">
    <location>
        <begin position="156"/>
        <end position="179"/>
    </location>
</feature>
<name>A0A5M8R1I9_9BACT</name>
<feature type="transmembrane region" description="Helical" evidence="6">
    <location>
        <begin position="267"/>
        <end position="290"/>
    </location>
</feature>
<feature type="transmembrane region" description="Helical" evidence="6">
    <location>
        <begin position="12"/>
        <end position="32"/>
    </location>
</feature>
<evidence type="ECO:0000313" key="7">
    <source>
        <dbReference type="EMBL" id="KAA6441170.1"/>
    </source>
</evidence>
<evidence type="ECO:0000313" key="8">
    <source>
        <dbReference type="Proteomes" id="UP000323994"/>
    </source>
</evidence>
<feature type="transmembrane region" description="Helical" evidence="6">
    <location>
        <begin position="185"/>
        <end position="206"/>
    </location>
</feature>
<accession>A0A5M8R1I9</accession>
<feature type="transmembrane region" description="Helical" evidence="6">
    <location>
        <begin position="126"/>
        <end position="144"/>
    </location>
</feature>
<keyword evidence="2" id="KW-1003">Cell membrane</keyword>
<feature type="transmembrane region" description="Helical" evidence="6">
    <location>
        <begin position="341"/>
        <end position="363"/>
    </location>
</feature>
<comment type="caution">
    <text evidence="7">The sequence shown here is derived from an EMBL/GenBank/DDBJ whole genome shotgun (WGS) entry which is preliminary data.</text>
</comment>
<feature type="transmembrane region" description="Helical" evidence="6">
    <location>
        <begin position="401"/>
        <end position="426"/>
    </location>
</feature>
<feature type="transmembrane region" description="Helical" evidence="6">
    <location>
        <begin position="311"/>
        <end position="335"/>
    </location>
</feature>
<evidence type="ECO:0000256" key="1">
    <source>
        <dbReference type="ARBA" id="ARBA00004651"/>
    </source>
</evidence>
<dbReference type="InterPro" id="IPR002797">
    <property type="entry name" value="Polysacc_synth"/>
</dbReference>
<evidence type="ECO:0000256" key="3">
    <source>
        <dbReference type="ARBA" id="ARBA00022692"/>
    </source>
</evidence>
<dbReference type="Proteomes" id="UP000323994">
    <property type="component" value="Unassembled WGS sequence"/>
</dbReference>
<keyword evidence="8" id="KW-1185">Reference proteome</keyword>
<reference evidence="7 8" key="1">
    <citation type="submission" date="2019-05" db="EMBL/GenBank/DDBJ databases">
        <authorList>
            <person name="Qu J.-H."/>
        </authorList>
    </citation>
    <scope>NUCLEOTIDE SEQUENCE [LARGE SCALE GENOMIC DNA]</scope>
    <source>
        <strain evidence="7 8">NS28</strain>
    </source>
</reference>
<evidence type="ECO:0000256" key="2">
    <source>
        <dbReference type="ARBA" id="ARBA00022475"/>
    </source>
</evidence>
<evidence type="ECO:0000256" key="4">
    <source>
        <dbReference type="ARBA" id="ARBA00022989"/>
    </source>
</evidence>
<dbReference type="InterPro" id="IPR050833">
    <property type="entry name" value="Poly_Biosynth_Transport"/>
</dbReference>
<dbReference type="PANTHER" id="PTHR30250">
    <property type="entry name" value="PST FAMILY PREDICTED COLANIC ACID TRANSPORTER"/>
    <property type="match status" value="1"/>
</dbReference>
<dbReference type="PANTHER" id="PTHR30250:SF26">
    <property type="entry name" value="PSMA PROTEIN"/>
    <property type="match status" value="1"/>
</dbReference>
<dbReference type="RefSeq" id="WP_139010695.1">
    <property type="nucleotide sequence ID" value="NZ_VBSN01000022.1"/>
</dbReference>
<feature type="transmembrane region" description="Helical" evidence="6">
    <location>
        <begin position="84"/>
        <end position="106"/>
    </location>
</feature>
<organism evidence="7 8">
    <name type="scientific">Dyadobacter flavalbus</name>
    <dbReference type="NCBI Taxonomy" id="2579942"/>
    <lineage>
        <taxon>Bacteria</taxon>
        <taxon>Pseudomonadati</taxon>
        <taxon>Bacteroidota</taxon>
        <taxon>Cytophagia</taxon>
        <taxon>Cytophagales</taxon>
        <taxon>Spirosomataceae</taxon>
        <taxon>Dyadobacter</taxon>
    </lineage>
</organism>
<comment type="subcellular location">
    <subcellularLocation>
        <location evidence="1">Cell membrane</location>
        <topology evidence="1">Multi-pass membrane protein</topology>
    </subcellularLocation>
</comment>
<dbReference type="Pfam" id="PF01943">
    <property type="entry name" value="Polysacc_synt"/>
    <property type="match status" value="1"/>
</dbReference>
<dbReference type="EMBL" id="VBSN01000022">
    <property type="protein sequence ID" value="KAA6441170.1"/>
    <property type="molecule type" value="Genomic_DNA"/>
</dbReference>
<protein>
    <submittedName>
        <fullName evidence="7">Lipopolysaccharide biosynthesis protein</fullName>
    </submittedName>
</protein>
<feature type="transmembrane region" description="Helical" evidence="6">
    <location>
        <begin position="438"/>
        <end position="459"/>
    </location>
</feature>
<keyword evidence="5 6" id="KW-0472">Membrane</keyword>
<feature type="transmembrane region" description="Helical" evidence="6">
    <location>
        <begin position="465"/>
        <end position="487"/>
    </location>
</feature>
<feature type="transmembrane region" description="Helical" evidence="6">
    <location>
        <begin position="227"/>
        <end position="247"/>
    </location>
</feature>